<accession>A0A1F5YZ06</accession>
<dbReference type="Pfam" id="PF04390">
    <property type="entry name" value="LptE"/>
    <property type="match status" value="1"/>
</dbReference>
<dbReference type="GO" id="GO:0043165">
    <property type="term" value="P:Gram-negative-bacterium-type cell outer membrane assembly"/>
    <property type="evidence" value="ECO:0007669"/>
    <property type="project" value="InterPro"/>
</dbReference>
<dbReference type="STRING" id="1817867.A3F83_04825"/>
<gene>
    <name evidence="1" type="ORF">A3F83_04825</name>
</gene>
<dbReference type="Proteomes" id="UP000179129">
    <property type="component" value="Unassembled WGS sequence"/>
</dbReference>
<evidence type="ECO:0008006" key="3">
    <source>
        <dbReference type="Google" id="ProtNLM"/>
    </source>
</evidence>
<organism evidence="1 2">
    <name type="scientific">Candidatus Glassbacteria bacterium RIFCSPLOWO2_12_FULL_58_11</name>
    <dbReference type="NCBI Taxonomy" id="1817867"/>
    <lineage>
        <taxon>Bacteria</taxon>
        <taxon>Candidatus Glassiibacteriota</taxon>
    </lineage>
</organism>
<dbReference type="InterPro" id="IPR007485">
    <property type="entry name" value="LPS_assembly_LptE"/>
</dbReference>
<comment type="caution">
    <text evidence="1">The sequence shown here is derived from an EMBL/GenBank/DDBJ whole genome shotgun (WGS) entry which is preliminary data.</text>
</comment>
<name>A0A1F5YZ06_9BACT</name>
<dbReference type="AlphaFoldDB" id="A0A1F5YZ06"/>
<proteinExistence type="predicted"/>
<dbReference type="EMBL" id="MFIX01000052">
    <property type="protein sequence ID" value="OGG05428.1"/>
    <property type="molecule type" value="Genomic_DNA"/>
</dbReference>
<evidence type="ECO:0000313" key="1">
    <source>
        <dbReference type="EMBL" id="OGG05428.1"/>
    </source>
</evidence>
<protein>
    <recommendedName>
        <fullName evidence="3">ABC-type transport auxiliary lipoprotein component domain-containing protein</fullName>
    </recommendedName>
</protein>
<reference evidence="1 2" key="1">
    <citation type="journal article" date="2016" name="Nat. Commun.">
        <title>Thousands of microbial genomes shed light on interconnected biogeochemical processes in an aquifer system.</title>
        <authorList>
            <person name="Anantharaman K."/>
            <person name="Brown C.T."/>
            <person name="Hug L.A."/>
            <person name="Sharon I."/>
            <person name="Castelle C.J."/>
            <person name="Probst A.J."/>
            <person name="Thomas B.C."/>
            <person name="Singh A."/>
            <person name="Wilkins M.J."/>
            <person name="Karaoz U."/>
            <person name="Brodie E.L."/>
            <person name="Williams K.H."/>
            <person name="Hubbard S.S."/>
            <person name="Banfield J.F."/>
        </authorList>
    </citation>
    <scope>NUCLEOTIDE SEQUENCE [LARGE SCALE GENOMIC DNA]</scope>
</reference>
<evidence type="ECO:0000313" key="2">
    <source>
        <dbReference type="Proteomes" id="UP000179129"/>
    </source>
</evidence>
<sequence length="161" mass="18399">MRLILAALLLTGEGCRYYSTTGRLPAHIKTVYIPTFENDTAEFYLPQLITDQVTERFLSEGNLRLGESESADAALIGRVRRYYEEAETYGRGEALNVSGRRVTIVLEVEFDDRVEGKTLFQNRNFSRWVVYEPDKEAEQDAAIRVVTLLADDLISSILQQW</sequence>
<dbReference type="GO" id="GO:0019867">
    <property type="term" value="C:outer membrane"/>
    <property type="evidence" value="ECO:0007669"/>
    <property type="project" value="InterPro"/>
</dbReference>